<dbReference type="PANTHER" id="PTHR43194:SF2">
    <property type="entry name" value="PEROXISOMAL MEMBRANE PROTEIN LPX1"/>
    <property type="match status" value="1"/>
</dbReference>
<dbReference type="Pfam" id="PF12146">
    <property type="entry name" value="Hydrolase_4"/>
    <property type="match status" value="1"/>
</dbReference>
<dbReference type="PANTHER" id="PTHR43194">
    <property type="entry name" value="HYDROLASE ALPHA/BETA FOLD FAMILY"/>
    <property type="match status" value="1"/>
</dbReference>
<dbReference type="Gene3D" id="3.40.50.1820">
    <property type="entry name" value="alpha/beta hydrolase"/>
    <property type="match status" value="1"/>
</dbReference>
<name>A0A6N6W054_9BACT</name>
<dbReference type="InterPro" id="IPR022742">
    <property type="entry name" value="Hydrolase_4"/>
</dbReference>
<dbReference type="InterPro" id="IPR029058">
    <property type="entry name" value="AB_hydrolase_fold"/>
</dbReference>
<protein>
    <submittedName>
        <fullName evidence="2">Alpha/beta fold hydrolase</fullName>
    </submittedName>
</protein>
<dbReference type="EMBL" id="WFLM01000001">
    <property type="protein sequence ID" value="KAB8041086.1"/>
    <property type="molecule type" value="Genomic_DNA"/>
</dbReference>
<accession>A0A6N6W054</accession>
<feature type="domain" description="Serine aminopeptidase S33" evidence="1">
    <location>
        <begin position="23"/>
        <end position="139"/>
    </location>
</feature>
<keyword evidence="2" id="KW-0378">Hydrolase</keyword>
<reference evidence="2 3" key="1">
    <citation type="submission" date="2019-10" db="EMBL/GenBank/DDBJ databases">
        <title>New species of Slilvanegrellaceae.</title>
        <authorList>
            <person name="Pitt A."/>
            <person name="Hahn M.W."/>
        </authorList>
    </citation>
    <scope>NUCLEOTIDE SEQUENCE [LARGE SCALE GENOMIC DNA]</scope>
    <source>
        <strain evidence="2 3">SP-Ram-0.45-NSY-1</strain>
    </source>
</reference>
<dbReference type="InterPro" id="IPR050228">
    <property type="entry name" value="Carboxylesterase_BioH"/>
</dbReference>
<sequence length="301" mass="35521">MIQSTIDGFEVYEFHSQNKNSNEQALFFAHANGIPAQTYKSLFEKMSNELNCSIYTYDIRGFGKTNITLDPVIQKKTTWAWEILTEDHCNLFHKIQQKKPKETKWILSGHSLGAWISLLSSNTLTFHKLVLLDPPILKPNIIILWSILNIMNKRHLSPMSKKVNRRKVQFASIETAFQELKKSKLMKNWPDEIIKDYIEGSFKELKLNNEVILRHTPKWEGYIFEEYPFAAWYGFLKIKKQIRNNIEPIFFVGENSDTCNPKSKKWIKLFFPNLKWHLISKGSHMFPFEMQEETIKLFKNI</sequence>
<organism evidence="2 3">
    <name type="scientific">Silvanigrella paludirubra</name>
    <dbReference type="NCBI Taxonomy" id="2499159"/>
    <lineage>
        <taxon>Bacteria</taxon>
        <taxon>Pseudomonadati</taxon>
        <taxon>Bdellovibrionota</taxon>
        <taxon>Oligoflexia</taxon>
        <taxon>Silvanigrellales</taxon>
        <taxon>Silvanigrellaceae</taxon>
        <taxon>Silvanigrella</taxon>
    </lineage>
</organism>
<dbReference type="OrthoDB" id="5729753at2"/>
<dbReference type="Proteomes" id="UP000437748">
    <property type="component" value="Unassembled WGS sequence"/>
</dbReference>
<evidence type="ECO:0000313" key="2">
    <source>
        <dbReference type="EMBL" id="KAB8041086.1"/>
    </source>
</evidence>
<proteinExistence type="predicted"/>
<gene>
    <name evidence="2" type="ORF">GCL60_03875</name>
</gene>
<evidence type="ECO:0000313" key="3">
    <source>
        <dbReference type="Proteomes" id="UP000437748"/>
    </source>
</evidence>
<dbReference type="GO" id="GO:0016787">
    <property type="term" value="F:hydrolase activity"/>
    <property type="evidence" value="ECO:0007669"/>
    <property type="project" value="UniProtKB-KW"/>
</dbReference>
<dbReference type="AlphaFoldDB" id="A0A6N6W054"/>
<evidence type="ECO:0000259" key="1">
    <source>
        <dbReference type="Pfam" id="PF12146"/>
    </source>
</evidence>
<dbReference type="RefSeq" id="WP_153418609.1">
    <property type="nucleotide sequence ID" value="NZ_WFLM01000001.1"/>
</dbReference>
<keyword evidence="3" id="KW-1185">Reference proteome</keyword>
<dbReference type="SUPFAM" id="SSF53474">
    <property type="entry name" value="alpha/beta-Hydrolases"/>
    <property type="match status" value="1"/>
</dbReference>
<comment type="caution">
    <text evidence="2">The sequence shown here is derived from an EMBL/GenBank/DDBJ whole genome shotgun (WGS) entry which is preliminary data.</text>
</comment>